<name>A0A7W9STT5_ARMRO</name>
<dbReference type="Gene3D" id="3.30.420.270">
    <property type="match status" value="1"/>
</dbReference>
<evidence type="ECO:0000313" key="9">
    <source>
        <dbReference type="Proteomes" id="UP000520814"/>
    </source>
</evidence>
<evidence type="ECO:0000313" key="8">
    <source>
        <dbReference type="EMBL" id="MBB6052706.1"/>
    </source>
</evidence>
<keyword evidence="4 7" id="KW-0812">Transmembrane</keyword>
<evidence type="ECO:0000256" key="1">
    <source>
        <dbReference type="ARBA" id="ARBA00004162"/>
    </source>
</evidence>
<keyword evidence="7" id="KW-0813">Transport</keyword>
<dbReference type="Proteomes" id="UP000520814">
    <property type="component" value="Unassembled WGS sequence"/>
</dbReference>
<dbReference type="Pfam" id="PF02472">
    <property type="entry name" value="ExbD"/>
    <property type="match status" value="1"/>
</dbReference>
<comment type="subcellular location">
    <subcellularLocation>
        <location evidence="1">Cell membrane</location>
        <topology evidence="1">Single-pass membrane protein</topology>
    </subcellularLocation>
    <subcellularLocation>
        <location evidence="7">Cell membrane</location>
        <topology evidence="7">Single-pass type II membrane protein</topology>
    </subcellularLocation>
</comment>
<evidence type="ECO:0000256" key="7">
    <source>
        <dbReference type="RuleBase" id="RU003879"/>
    </source>
</evidence>
<dbReference type="GO" id="GO:0015031">
    <property type="term" value="P:protein transport"/>
    <property type="evidence" value="ECO:0007669"/>
    <property type="project" value="UniProtKB-KW"/>
</dbReference>
<keyword evidence="5" id="KW-1133">Transmembrane helix</keyword>
<dbReference type="AlphaFoldDB" id="A0A7W9STT5"/>
<sequence length="150" mass="17052">MAHIKRREFKKTKIEIIPMIDTMFFLLVFFILASLNVIDMKGAQVKLPSSTNQDRQVQAKITLTIRENGDMVVNKTEVVHKVEELPDYLVQQLQGQVDANNLPLTPENAVVVINADRKAHYSVVRNCIDAARRVKFRKFSIATDPKFGNG</sequence>
<accession>A0A7W9STT5</accession>
<dbReference type="GO" id="GO:0022857">
    <property type="term" value="F:transmembrane transporter activity"/>
    <property type="evidence" value="ECO:0007669"/>
    <property type="project" value="InterPro"/>
</dbReference>
<gene>
    <name evidence="8" type="ORF">HNQ39_004527</name>
</gene>
<dbReference type="InterPro" id="IPR003400">
    <property type="entry name" value="ExbD"/>
</dbReference>
<keyword evidence="9" id="KW-1185">Reference proteome</keyword>
<proteinExistence type="inferred from homology"/>
<evidence type="ECO:0000256" key="3">
    <source>
        <dbReference type="ARBA" id="ARBA00022475"/>
    </source>
</evidence>
<keyword evidence="6" id="KW-0472">Membrane</keyword>
<evidence type="ECO:0000256" key="5">
    <source>
        <dbReference type="ARBA" id="ARBA00022989"/>
    </source>
</evidence>
<evidence type="ECO:0000256" key="6">
    <source>
        <dbReference type="ARBA" id="ARBA00023136"/>
    </source>
</evidence>
<dbReference type="RefSeq" id="WP_184202241.1">
    <property type="nucleotide sequence ID" value="NZ_JACHGW010000004.1"/>
</dbReference>
<keyword evidence="7" id="KW-0653">Protein transport</keyword>
<dbReference type="EMBL" id="JACHGW010000004">
    <property type="protein sequence ID" value="MBB6052706.1"/>
    <property type="molecule type" value="Genomic_DNA"/>
</dbReference>
<dbReference type="PANTHER" id="PTHR30558">
    <property type="entry name" value="EXBD MEMBRANE COMPONENT OF PMF-DRIVEN MACROMOLECULE IMPORT SYSTEM"/>
    <property type="match status" value="1"/>
</dbReference>
<dbReference type="GO" id="GO:0005886">
    <property type="term" value="C:plasma membrane"/>
    <property type="evidence" value="ECO:0007669"/>
    <property type="project" value="UniProtKB-SubCell"/>
</dbReference>
<protein>
    <submittedName>
        <fullName evidence="8">Biopolymer transport protein ExbD</fullName>
    </submittedName>
</protein>
<organism evidence="8 9">
    <name type="scientific">Armatimonas rosea</name>
    <dbReference type="NCBI Taxonomy" id="685828"/>
    <lineage>
        <taxon>Bacteria</taxon>
        <taxon>Bacillati</taxon>
        <taxon>Armatimonadota</taxon>
        <taxon>Armatimonadia</taxon>
        <taxon>Armatimonadales</taxon>
        <taxon>Armatimonadaceae</taxon>
        <taxon>Armatimonas</taxon>
    </lineage>
</organism>
<comment type="caution">
    <text evidence="8">The sequence shown here is derived from an EMBL/GenBank/DDBJ whole genome shotgun (WGS) entry which is preliminary data.</text>
</comment>
<comment type="similarity">
    <text evidence="2 7">Belongs to the ExbD/TolR family.</text>
</comment>
<reference evidence="8 9" key="1">
    <citation type="submission" date="2020-08" db="EMBL/GenBank/DDBJ databases">
        <title>Genomic Encyclopedia of Type Strains, Phase IV (KMG-IV): sequencing the most valuable type-strain genomes for metagenomic binning, comparative biology and taxonomic classification.</title>
        <authorList>
            <person name="Goeker M."/>
        </authorList>
    </citation>
    <scope>NUCLEOTIDE SEQUENCE [LARGE SCALE GENOMIC DNA]</scope>
    <source>
        <strain evidence="8 9">DSM 23562</strain>
    </source>
</reference>
<keyword evidence="3" id="KW-1003">Cell membrane</keyword>
<evidence type="ECO:0000256" key="4">
    <source>
        <dbReference type="ARBA" id="ARBA00022692"/>
    </source>
</evidence>
<evidence type="ECO:0000256" key="2">
    <source>
        <dbReference type="ARBA" id="ARBA00005811"/>
    </source>
</evidence>